<evidence type="ECO:0008006" key="3">
    <source>
        <dbReference type="Google" id="ProtNLM"/>
    </source>
</evidence>
<accession>A0AAD3GYX7</accession>
<dbReference type="EMBL" id="BLLK01000020">
    <property type="protein sequence ID" value="GFH44537.1"/>
    <property type="molecule type" value="Genomic_DNA"/>
</dbReference>
<protein>
    <recommendedName>
        <fullName evidence="3">GAF domain-containing protein</fullName>
    </recommendedName>
</protein>
<evidence type="ECO:0000313" key="1">
    <source>
        <dbReference type="EMBL" id="GFH44537.1"/>
    </source>
</evidence>
<organism evidence="1 2">
    <name type="scientific">Chaetoceros tenuissimus</name>
    <dbReference type="NCBI Taxonomy" id="426638"/>
    <lineage>
        <taxon>Eukaryota</taxon>
        <taxon>Sar</taxon>
        <taxon>Stramenopiles</taxon>
        <taxon>Ochrophyta</taxon>
        <taxon>Bacillariophyta</taxon>
        <taxon>Coscinodiscophyceae</taxon>
        <taxon>Chaetocerotophycidae</taxon>
        <taxon>Chaetocerotales</taxon>
        <taxon>Chaetocerotaceae</taxon>
        <taxon>Chaetoceros</taxon>
    </lineage>
</organism>
<proteinExistence type="predicted"/>
<dbReference type="AlphaFoldDB" id="A0AAD3GYX7"/>
<keyword evidence="2" id="KW-1185">Reference proteome</keyword>
<sequence>MLLPINDRLGVSAVLSIVNKRNSDGSLEPFTDHDLQIANLACTIVNEYIDVWTVDQDLSDLFVVKFGEDSTQLTSLIVHEGMVDAWSIADDEGSC</sequence>
<name>A0AAD3GYX7_9STRA</name>
<gene>
    <name evidence="1" type="ORF">CTEN210_01011</name>
</gene>
<reference evidence="1 2" key="1">
    <citation type="journal article" date="2021" name="Sci. Rep.">
        <title>The genome of the diatom Chaetoceros tenuissimus carries an ancient integrated fragment of an extant virus.</title>
        <authorList>
            <person name="Hongo Y."/>
            <person name="Kimura K."/>
            <person name="Takaki Y."/>
            <person name="Yoshida Y."/>
            <person name="Baba S."/>
            <person name="Kobayashi G."/>
            <person name="Nagasaki K."/>
            <person name="Hano T."/>
            <person name="Tomaru Y."/>
        </authorList>
    </citation>
    <scope>NUCLEOTIDE SEQUENCE [LARGE SCALE GENOMIC DNA]</scope>
    <source>
        <strain evidence="1 2">NIES-3715</strain>
    </source>
</reference>
<dbReference type="Proteomes" id="UP001054902">
    <property type="component" value="Unassembled WGS sequence"/>
</dbReference>
<evidence type="ECO:0000313" key="2">
    <source>
        <dbReference type="Proteomes" id="UP001054902"/>
    </source>
</evidence>
<comment type="caution">
    <text evidence="1">The sequence shown here is derived from an EMBL/GenBank/DDBJ whole genome shotgun (WGS) entry which is preliminary data.</text>
</comment>